<evidence type="ECO:0000256" key="1">
    <source>
        <dbReference type="ARBA" id="ARBA00009045"/>
    </source>
</evidence>
<organism evidence="5">
    <name type="scientific">Onchocerca flexuosa</name>
    <dbReference type="NCBI Taxonomy" id="387005"/>
    <lineage>
        <taxon>Eukaryota</taxon>
        <taxon>Metazoa</taxon>
        <taxon>Ecdysozoa</taxon>
        <taxon>Nematoda</taxon>
        <taxon>Chromadorea</taxon>
        <taxon>Rhabditida</taxon>
        <taxon>Spirurina</taxon>
        <taxon>Spiruromorpha</taxon>
        <taxon>Filarioidea</taxon>
        <taxon>Onchocercidae</taxon>
        <taxon>Onchocerca</taxon>
    </lineage>
</organism>
<evidence type="ECO:0000313" key="3">
    <source>
        <dbReference type="EMBL" id="VDP27027.1"/>
    </source>
</evidence>
<keyword evidence="4" id="KW-1185">Reference proteome</keyword>
<dbReference type="EMBL" id="UZAJ01044007">
    <property type="protein sequence ID" value="VDP27027.1"/>
    <property type="molecule type" value="Genomic_DNA"/>
</dbReference>
<name>A0A183I8M5_9BILA</name>
<dbReference type="AlphaFoldDB" id="A0A183I8M5"/>
<proteinExistence type="inferred from homology"/>
<dbReference type="WBParaSite" id="OFLC_0001610001-mRNA-1">
    <property type="protein sequence ID" value="OFLC_0001610001-mRNA-1"/>
    <property type="gene ID" value="OFLC_0001610001"/>
</dbReference>
<reference evidence="5" key="1">
    <citation type="submission" date="2016-06" db="UniProtKB">
        <authorList>
            <consortium name="WormBaseParasite"/>
        </authorList>
    </citation>
    <scope>IDENTIFICATION</scope>
</reference>
<reference evidence="3 4" key="2">
    <citation type="submission" date="2018-11" db="EMBL/GenBank/DDBJ databases">
        <authorList>
            <consortium name="Pathogen Informatics"/>
        </authorList>
    </citation>
    <scope>NUCLEOTIDE SEQUENCE [LARGE SCALE GENOMIC DNA]</scope>
</reference>
<dbReference type="PANTHER" id="PTHR45965:SF3">
    <property type="entry name" value="INACTIVE RHOMBOID PROTEIN 1"/>
    <property type="match status" value="1"/>
</dbReference>
<keyword evidence="2" id="KW-0472">Membrane</keyword>
<dbReference type="GO" id="GO:0042058">
    <property type="term" value="P:regulation of epidermal growth factor receptor signaling pathway"/>
    <property type="evidence" value="ECO:0007669"/>
    <property type="project" value="TreeGrafter"/>
</dbReference>
<sequence>MRKRILDTIQSELKSKKYFVSHRRRFGSGFGIWRKYFQQTYRKDVYQLNEDTYIDCRPFFTYWITTVQILVTIISLYTYGVGPWGFGLTERTADVMHTTVTLKRVSIYVQQNIWIGPKFVSLSFYFLVM</sequence>
<evidence type="ECO:0000256" key="2">
    <source>
        <dbReference type="SAM" id="Phobius"/>
    </source>
</evidence>
<evidence type="ECO:0000313" key="4">
    <source>
        <dbReference type="Proteomes" id="UP000267606"/>
    </source>
</evidence>
<dbReference type="GO" id="GO:0050708">
    <property type="term" value="P:regulation of protein secretion"/>
    <property type="evidence" value="ECO:0007669"/>
    <property type="project" value="TreeGrafter"/>
</dbReference>
<dbReference type="Proteomes" id="UP000267606">
    <property type="component" value="Unassembled WGS sequence"/>
</dbReference>
<dbReference type="InterPro" id="IPR051512">
    <property type="entry name" value="Inactive_Rhomboid"/>
</dbReference>
<dbReference type="GO" id="GO:0005789">
    <property type="term" value="C:endoplasmic reticulum membrane"/>
    <property type="evidence" value="ECO:0007669"/>
    <property type="project" value="TreeGrafter"/>
</dbReference>
<dbReference type="STRING" id="387005.A0A183I8M5"/>
<dbReference type="PANTHER" id="PTHR45965">
    <property type="entry name" value="INACTIVE RHOMBOID PROTEIN"/>
    <property type="match status" value="1"/>
</dbReference>
<keyword evidence="2" id="KW-0812">Transmembrane</keyword>
<comment type="similarity">
    <text evidence="1">Belongs to the peptidase S54 family.</text>
</comment>
<accession>A0A183I8M5</accession>
<evidence type="ECO:0000313" key="5">
    <source>
        <dbReference type="WBParaSite" id="OFLC_0001610001-mRNA-1"/>
    </source>
</evidence>
<gene>
    <name evidence="3" type="ORF">OFLC_LOCUS16087</name>
</gene>
<feature type="transmembrane region" description="Helical" evidence="2">
    <location>
        <begin position="59"/>
        <end position="79"/>
    </location>
</feature>
<protein>
    <submittedName>
        <fullName evidence="5">Ion_trans_2 domain-containing protein</fullName>
    </submittedName>
</protein>
<keyword evidence="2" id="KW-1133">Transmembrane helix</keyword>